<organism evidence="9 10">
    <name type="scientific">Blepharisma stoltei</name>
    <dbReference type="NCBI Taxonomy" id="1481888"/>
    <lineage>
        <taxon>Eukaryota</taxon>
        <taxon>Sar</taxon>
        <taxon>Alveolata</taxon>
        <taxon>Ciliophora</taxon>
        <taxon>Postciliodesmatophora</taxon>
        <taxon>Heterotrichea</taxon>
        <taxon>Heterotrichida</taxon>
        <taxon>Blepharismidae</taxon>
        <taxon>Blepharisma</taxon>
    </lineage>
</organism>
<gene>
    <name evidence="9" type="ORF">BSTOLATCC_MIC40836</name>
</gene>
<comment type="caution">
    <text evidence="9">The sequence shown here is derived from an EMBL/GenBank/DDBJ whole genome shotgun (WGS) entry which is preliminary data.</text>
</comment>
<evidence type="ECO:0000256" key="8">
    <source>
        <dbReference type="SAM" id="Phobius"/>
    </source>
</evidence>
<evidence type="ECO:0000313" key="9">
    <source>
        <dbReference type="EMBL" id="CAG9326409.1"/>
    </source>
</evidence>
<evidence type="ECO:0000256" key="3">
    <source>
        <dbReference type="ARBA" id="ARBA00020820"/>
    </source>
</evidence>
<sequence>MWQLNLDRSKEQIAEPYGYRTQIHEADDSSRRRQKDIKALKQQKAAEMANKPFMGMFSTFLMLYMSGSALNIIPIIITCMAMFTPIKTLFSFKEAFAPYEEEGVSLFFPKLKYLTLNMITMLAGIYKFSIMGLIPVNAEDWISMIPIRDPIEVSYGTLIS</sequence>
<comment type="subcellular location">
    <subcellularLocation>
        <location evidence="1">Endoplasmic reticulum membrane</location>
        <topology evidence="1">Multi-pass membrane protein</topology>
    </subcellularLocation>
</comment>
<dbReference type="Proteomes" id="UP001162131">
    <property type="component" value="Unassembled WGS sequence"/>
</dbReference>
<evidence type="ECO:0000256" key="2">
    <source>
        <dbReference type="ARBA" id="ARBA00007715"/>
    </source>
</evidence>
<comment type="similarity">
    <text evidence="2">Belongs to the EMC4 family.</text>
</comment>
<evidence type="ECO:0000256" key="6">
    <source>
        <dbReference type="ARBA" id="ARBA00022989"/>
    </source>
</evidence>
<evidence type="ECO:0000256" key="1">
    <source>
        <dbReference type="ARBA" id="ARBA00004477"/>
    </source>
</evidence>
<feature type="transmembrane region" description="Helical" evidence="8">
    <location>
        <begin position="113"/>
        <end position="134"/>
    </location>
</feature>
<dbReference type="InterPro" id="IPR009445">
    <property type="entry name" value="TMEM85/Emc4"/>
</dbReference>
<evidence type="ECO:0000256" key="7">
    <source>
        <dbReference type="ARBA" id="ARBA00023136"/>
    </source>
</evidence>
<accession>A0AAU9JHR6</accession>
<keyword evidence="7 8" id="KW-0472">Membrane</keyword>
<keyword evidence="5" id="KW-0256">Endoplasmic reticulum</keyword>
<dbReference type="Pfam" id="PF06417">
    <property type="entry name" value="EMC4"/>
    <property type="match status" value="1"/>
</dbReference>
<keyword evidence="4 8" id="KW-0812">Transmembrane</keyword>
<evidence type="ECO:0000313" key="10">
    <source>
        <dbReference type="Proteomes" id="UP001162131"/>
    </source>
</evidence>
<keyword evidence="10" id="KW-1185">Reference proteome</keyword>
<dbReference type="AlphaFoldDB" id="A0AAU9JHR6"/>
<keyword evidence="6 8" id="KW-1133">Transmembrane helix</keyword>
<feature type="transmembrane region" description="Helical" evidence="8">
    <location>
        <begin position="61"/>
        <end position="83"/>
    </location>
</feature>
<protein>
    <recommendedName>
        <fullName evidence="3">ER membrane protein complex subunit 4</fullName>
    </recommendedName>
</protein>
<evidence type="ECO:0000256" key="5">
    <source>
        <dbReference type="ARBA" id="ARBA00022824"/>
    </source>
</evidence>
<name>A0AAU9JHR6_9CILI</name>
<dbReference type="PANTHER" id="PTHR19315">
    <property type="entry name" value="ER MEMBRANE PROTEIN COMPLEX SUBUNIT 4"/>
    <property type="match status" value="1"/>
</dbReference>
<dbReference type="EMBL" id="CAJZBQ010000040">
    <property type="protein sequence ID" value="CAG9326409.1"/>
    <property type="molecule type" value="Genomic_DNA"/>
</dbReference>
<dbReference type="GO" id="GO:0005789">
    <property type="term" value="C:endoplasmic reticulum membrane"/>
    <property type="evidence" value="ECO:0007669"/>
    <property type="project" value="UniProtKB-SubCell"/>
</dbReference>
<proteinExistence type="inferred from homology"/>
<reference evidence="9" key="1">
    <citation type="submission" date="2021-09" db="EMBL/GenBank/DDBJ databases">
        <authorList>
            <consortium name="AG Swart"/>
            <person name="Singh M."/>
            <person name="Singh A."/>
            <person name="Seah K."/>
            <person name="Emmerich C."/>
        </authorList>
    </citation>
    <scope>NUCLEOTIDE SEQUENCE</scope>
    <source>
        <strain evidence="9">ATCC30299</strain>
    </source>
</reference>
<evidence type="ECO:0000256" key="4">
    <source>
        <dbReference type="ARBA" id="ARBA00022692"/>
    </source>
</evidence>